<keyword evidence="1" id="KW-0812">Transmembrane</keyword>
<keyword evidence="3" id="KW-1185">Reference proteome</keyword>
<feature type="transmembrane region" description="Helical" evidence="1">
    <location>
        <begin position="41"/>
        <end position="60"/>
    </location>
</feature>
<dbReference type="STRING" id="1235802.C823_00325"/>
<dbReference type="EMBL" id="AQFT01000010">
    <property type="protein sequence ID" value="EMZ37599.1"/>
    <property type="molecule type" value="Genomic_DNA"/>
</dbReference>
<evidence type="ECO:0000313" key="2">
    <source>
        <dbReference type="EMBL" id="EMZ37599.1"/>
    </source>
</evidence>
<dbReference type="PATRIC" id="fig|1235802.3.peg.343"/>
<gene>
    <name evidence="2" type="ORF">C823_00325</name>
</gene>
<evidence type="ECO:0000256" key="1">
    <source>
        <dbReference type="SAM" id="Phobius"/>
    </source>
</evidence>
<keyword evidence="1" id="KW-1133">Transmembrane helix</keyword>
<organism evidence="2 3">
    <name type="scientific">Eubacterium plexicaudatum ASF492</name>
    <dbReference type="NCBI Taxonomy" id="1235802"/>
    <lineage>
        <taxon>Bacteria</taxon>
        <taxon>Bacillati</taxon>
        <taxon>Bacillota</taxon>
        <taxon>Clostridia</taxon>
        <taxon>Eubacteriales</taxon>
        <taxon>Eubacteriaceae</taxon>
        <taxon>Eubacterium</taxon>
    </lineage>
</organism>
<reference evidence="2 3" key="1">
    <citation type="journal article" date="2014" name="Genome Announc.">
        <title>Draft genome sequences of the altered schaedler flora, a defined bacterial community from gnotobiotic mice.</title>
        <authorList>
            <person name="Wannemuehler M.J."/>
            <person name="Overstreet A.M."/>
            <person name="Ward D.V."/>
            <person name="Phillips G.J."/>
        </authorList>
    </citation>
    <scope>NUCLEOTIDE SEQUENCE [LARGE SCALE GENOMIC DNA]</scope>
    <source>
        <strain evidence="2 3">ASF492</strain>
    </source>
</reference>
<feature type="transmembrane region" description="Helical" evidence="1">
    <location>
        <begin position="6"/>
        <end position="29"/>
    </location>
</feature>
<evidence type="ECO:0000313" key="3">
    <source>
        <dbReference type="Proteomes" id="UP000012589"/>
    </source>
</evidence>
<comment type="caution">
    <text evidence="2">The sequence shown here is derived from an EMBL/GenBank/DDBJ whole genome shotgun (WGS) entry which is preliminary data.</text>
</comment>
<dbReference type="HOGENOM" id="CLU_2897459_0_0_9"/>
<dbReference type="AlphaFoldDB" id="N2BLA8"/>
<dbReference type="Proteomes" id="UP000012589">
    <property type="component" value="Unassembled WGS sequence"/>
</dbReference>
<protein>
    <submittedName>
        <fullName evidence="2">Uncharacterized protein</fullName>
    </submittedName>
</protein>
<proteinExistence type="predicted"/>
<name>N2BLA8_9FIRM</name>
<accession>N2BLA8</accession>
<sequence length="62" mass="7437">MFMLMFLFGLISFVTAAFHLFLCCGMEMYKGDRSSPHRKKAWRNVRLHFGATFLFFYLAYRL</sequence>
<keyword evidence="1" id="KW-0472">Membrane</keyword>